<keyword evidence="7" id="KW-1185">Reference proteome</keyword>
<dbReference type="Pfam" id="PF12796">
    <property type="entry name" value="Ank_2"/>
    <property type="match status" value="9"/>
</dbReference>
<feature type="repeat" description="ANK" evidence="3">
    <location>
        <begin position="955"/>
        <end position="987"/>
    </location>
</feature>
<feature type="repeat" description="ANK" evidence="3">
    <location>
        <begin position="1585"/>
        <end position="1617"/>
    </location>
</feature>
<feature type="repeat" description="ANK" evidence="3">
    <location>
        <begin position="991"/>
        <end position="1020"/>
    </location>
</feature>
<dbReference type="PANTHER" id="PTHR24123">
    <property type="entry name" value="ANKYRIN REPEAT-CONTAINING"/>
    <property type="match status" value="1"/>
</dbReference>
<feature type="region of interest" description="Disordered" evidence="4">
    <location>
        <begin position="1"/>
        <end position="37"/>
    </location>
</feature>
<evidence type="ECO:0000313" key="7">
    <source>
        <dbReference type="Proteomes" id="UP000664203"/>
    </source>
</evidence>
<feature type="repeat" description="ANK" evidence="3">
    <location>
        <begin position="1628"/>
        <end position="1661"/>
    </location>
</feature>
<evidence type="ECO:0000256" key="2">
    <source>
        <dbReference type="ARBA" id="ARBA00023043"/>
    </source>
</evidence>
<dbReference type="PROSITE" id="PS50297">
    <property type="entry name" value="ANK_REP_REGION"/>
    <property type="match status" value="1"/>
</dbReference>
<dbReference type="EMBL" id="CAJPDR010000809">
    <property type="protein sequence ID" value="CAF9942783.1"/>
    <property type="molecule type" value="Genomic_DNA"/>
</dbReference>
<feature type="repeat" description="ANK" evidence="3">
    <location>
        <begin position="1783"/>
        <end position="1815"/>
    </location>
</feature>
<dbReference type="InterPro" id="IPR002110">
    <property type="entry name" value="Ankyrin_rpt"/>
</dbReference>
<dbReference type="Pfam" id="PF00023">
    <property type="entry name" value="Ank"/>
    <property type="match status" value="1"/>
</dbReference>
<name>A0A8H3PJX7_9LECA</name>
<organism evidence="6 7">
    <name type="scientific">Alectoria fallacina</name>
    <dbReference type="NCBI Taxonomy" id="1903189"/>
    <lineage>
        <taxon>Eukaryota</taxon>
        <taxon>Fungi</taxon>
        <taxon>Dikarya</taxon>
        <taxon>Ascomycota</taxon>
        <taxon>Pezizomycotina</taxon>
        <taxon>Lecanoromycetes</taxon>
        <taxon>OSLEUM clade</taxon>
        <taxon>Lecanoromycetidae</taxon>
        <taxon>Lecanorales</taxon>
        <taxon>Lecanorineae</taxon>
        <taxon>Parmeliaceae</taxon>
        <taxon>Alectoria</taxon>
    </lineage>
</organism>
<evidence type="ECO:0000313" key="6">
    <source>
        <dbReference type="EMBL" id="CAF9942783.1"/>
    </source>
</evidence>
<reference evidence="6" key="1">
    <citation type="submission" date="2021-03" db="EMBL/GenBank/DDBJ databases">
        <authorList>
            <person name="Tagirdzhanova G."/>
        </authorList>
    </citation>
    <scope>NUCLEOTIDE SEQUENCE</scope>
</reference>
<dbReference type="SUPFAM" id="SSF48403">
    <property type="entry name" value="Ankyrin repeat"/>
    <property type="match status" value="3"/>
</dbReference>
<sequence length="1971" mass="222151">MDQASKQNDNIKRGKAFPLAAKSDDRPLEYTGDKYRDFNPKPEDLEKFRLVPEDDSFCGLWEQAWEQVKKDEDDWKLWPQFQGVKDLKTKVVVTEVHDFAQRRRDEAEKSQGHVFGTSLTYRKMCSNVAKCAKKFQIVGDMVAQAEPVYAALPWTLVRFVIECAASESDTWDSMLEGTALVTTHISKYPVIEQLYAKIDSELSKHLQESLLKFYILMLKFQIHTIKYFDPQHKVPRTVLGLNPLTADINKKEQQTIQEAKERVDRDIILVDAEVTKLGIDNLKEGQDGQQEQLKAVKEGIKVLSQDLDGNFSVAEHHQQERYENLVEMWKGPLDELKRNAENRRIEMEKDYLSGVRTWLSVANPWENHARAKDQRQMTLGKWLTNDPEFVSWQTSKQSSILWLHGFAGTGKTGLVCRVVEDMRKKLKDQETGQESFRLAIFYCSNDKAKTGREETFSRADPKEALRSIVSQLSTTKKGRDVAPIVREKYEAFGPGSDDQVPLDYSDCVEILVEISKPTPIAIVLDAFDECDQDKSFTLIKHLQEVIRQSPNHVKIFISTRSFPAIENALKEGPSIAVTAERNRDDVREFIEATLDNRIKDKSLLNGIVEPDLRETIKHTLTSRAHNMFLYASLLLNQLCDKNHTNDAESIKKKLDELPKNLVEMYTRIMEEIHDDKNNSKRSCCLAQDTFKWLLRAQKPLEYRSLLEAISPPDRKADLEEVLDACRTLVVTEADTLNFRHYSVREYVMQMEAYSPSQCNIVATRSCLRILNTFFEADETTRQRISEPEKSFKDYALLYWPLHYEGIAQNDIAEHRAAINSMLRSFLLKRRGDRHKYEVYDEWFRDAQKMAEPLKDNKYLAAKFSALRAQSSTPLFAACVFGLEDLIAKFGRELDGLNKVNEDGQNALCLAIENNKLEAVKALLSRRFPADLNLLNVSAVQQFEDWDPAKPPKVILYASALQCAAATGSLEIAEFLIEKGAHVDLVAGFLGSPLQAACLRGHGAIAELLLRKGAEPNSQGGFHGNALQAAAAVGHSDIINLLLENKPPALVGTPGGHYGFAIMAAVCSGSSEAIFALLEEEANPSVRNKVYGTPLEKAVSMGQASKDIVRILVEFEAEADLSPTGSAVHILHRAAMFGMDELVTYCLDKGCQIDMVTTEGPDYNPKVRFNWFPYEMTPLAYACAEGHVAVVTTLLKREAPFEEKRPHSAPLWAAAYQGHADVVDLLITKFKEKHNEEDTAAFMDHLPHPDAGSHFILFAAASSGKADVVRVLLNHHAPYKSNWFGSTPLVATATFRCSAVTKLLLDYHKTGRVDVCLDQRNRMGRTALFEACVGDQSDVASQLLDAGANLFIPNNQNGTALHEACHHEDHKFVEKLVKKASESTNNEHFLKFLDTRHDPTGNTALMDCAARNRLSSLILLLNHGADPLVRNNENLTALHWACRHDNLSLVKQIVDKAQEKTDQAGFHKFINQQPASAKTALIDCAENNNLQALNLLLEHKADYTLHGHFGNTPLLWASQKGYYEVVAALVKHAKLEDRESCPFKDFLNHKNRNGINALFNSARRDFRPILNLLLEEGIDWSIANNAGVTALHTASWEGNTEVASALLAKAYENSSREDFKKFLNACNNKGMTALLDAAGRGRTEIVETLLEKYGADYLITNNDDCSALNLACWEGRTEVVSFLLKYASTKLSRERFLNFLDHQNKWGKTAFWDATERGRLHIVQMLLEKGYGADYRLANENGGSPLICSSCNGHTELVALLLKTAFDELTPEHFQKFINHRHNSGKTALMDAAENNRADIINLLLNYKADYSIRDNNDFTALHYCAFGNQMAAVRTLLERTSQDQTDHGNKFKRFLNQQSNNNRATALRDAAIQKHTEVAMYMLMYDPAYDPIDSGKRTALHHAVGRCDVDFALALLEYAARDKDRERFRRFVNAEDEEGNTVWKGAKKRELPRLVKRLRTSGVVEGAGGTR</sequence>
<dbReference type="InterPro" id="IPR051165">
    <property type="entry name" value="Multifunctional_ANK_Repeat"/>
</dbReference>
<dbReference type="InterPro" id="IPR056884">
    <property type="entry name" value="NPHP3-like_N"/>
</dbReference>
<protein>
    <recommendedName>
        <fullName evidence="5">Nephrocystin 3-like N-terminal domain-containing protein</fullName>
    </recommendedName>
</protein>
<dbReference type="PROSITE" id="PS50088">
    <property type="entry name" value="ANK_REPEAT"/>
    <property type="match status" value="7"/>
</dbReference>
<feature type="repeat" description="ANK" evidence="3">
    <location>
        <begin position="1399"/>
        <end position="1431"/>
    </location>
</feature>
<dbReference type="SMART" id="SM00248">
    <property type="entry name" value="ANK"/>
    <property type="match status" value="28"/>
</dbReference>
<evidence type="ECO:0000259" key="5">
    <source>
        <dbReference type="Pfam" id="PF24883"/>
    </source>
</evidence>
<dbReference type="PANTHER" id="PTHR24123:SF33">
    <property type="entry name" value="PROTEIN HOS4"/>
    <property type="match status" value="1"/>
</dbReference>
<dbReference type="InterPro" id="IPR036770">
    <property type="entry name" value="Ankyrin_rpt-contain_sf"/>
</dbReference>
<dbReference type="Proteomes" id="UP000664203">
    <property type="component" value="Unassembled WGS sequence"/>
</dbReference>
<dbReference type="Pfam" id="PF24883">
    <property type="entry name" value="NPHP3_N"/>
    <property type="match status" value="1"/>
</dbReference>
<dbReference type="Gene3D" id="3.40.50.300">
    <property type="entry name" value="P-loop containing nucleotide triphosphate hydrolases"/>
    <property type="match status" value="1"/>
</dbReference>
<keyword evidence="1" id="KW-0677">Repeat</keyword>
<dbReference type="InterPro" id="IPR027417">
    <property type="entry name" value="P-loop_NTPase"/>
</dbReference>
<feature type="domain" description="Nephrocystin 3-like N-terminal" evidence="5">
    <location>
        <begin position="380"/>
        <end position="560"/>
    </location>
</feature>
<proteinExistence type="predicted"/>
<evidence type="ECO:0000256" key="1">
    <source>
        <dbReference type="ARBA" id="ARBA00022737"/>
    </source>
</evidence>
<accession>A0A8H3PJX7</accession>
<dbReference type="Gene3D" id="1.25.40.20">
    <property type="entry name" value="Ankyrin repeat-containing domain"/>
    <property type="match status" value="8"/>
</dbReference>
<keyword evidence="2 3" id="KW-0040">ANK repeat</keyword>
<feature type="compositionally biased region" description="Basic and acidic residues" evidence="4">
    <location>
        <begin position="22"/>
        <end position="37"/>
    </location>
</feature>
<dbReference type="OrthoDB" id="7464126at2759"/>
<comment type="caution">
    <text evidence="6">The sequence shown here is derived from an EMBL/GenBank/DDBJ whole genome shotgun (WGS) entry which is preliminary data.</text>
</comment>
<evidence type="ECO:0000256" key="4">
    <source>
        <dbReference type="SAM" id="MobiDB-lite"/>
    </source>
</evidence>
<dbReference type="SUPFAM" id="SSF52540">
    <property type="entry name" value="P-loop containing nucleoside triphosphate hydrolases"/>
    <property type="match status" value="1"/>
</dbReference>
<feature type="repeat" description="ANK" evidence="3">
    <location>
        <begin position="1322"/>
        <end position="1354"/>
    </location>
</feature>
<gene>
    <name evidence="6" type="ORF">ALECFALPRED_010022</name>
</gene>
<evidence type="ECO:0000256" key="3">
    <source>
        <dbReference type="PROSITE-ProRule" id="PRU00023"/>
    </source>
</evidence>